<dbReference type="GeneID" id="106740580"/>
<dbReference type="PANTHER" id="PTHR46060:SF1">
    <property type="entry name" value="MARINER MOS1 TRANSPOSASE-LIKE PROTEIN"/>
    <property type="match status" value="1"/>
</dbReference>
<proteinExistence type="predicted"/>
<organism evidence="1 2">
    <name type="scientific">Dinoponera quadriceps</name>
    <name type="common">South American ant</name>
    <dbReference type="NCBI Taxonomy" id="609295"/>
    <lineage>
        <taxon>Eukaryota</taxon>
        <taxon>Metazoa</taxon>
        <taxon>Ecdysozoa</taxon>
        <taxon>Arthropoda</taxon>
        <taxon>Hexapoda</taxon>
        <taxon>Insecta</taxon>
        <taxon>Pterygota</taxon>
        <taxon>Neoptera</taxon>
        <taxon>Endopterygota</taxon>
        <taxon>Hymenoptera</taxon>
        <taxon>Apocrita</taxon>
        <taxon>Aculeata</taxon>
        <taxon>Formicoidea</taxon>
        <taxon>Formicidae</taxon>
        <taxon>Ponerinae</taxon>
        <taxon>Ponerini</taxon>
        <taxon>Dinoponera</taxon>
    </lineage>
</organism>
<gene>
    <name evidence="2" type="primary">LOC106740580</name>
</gene>
<dbReference type="GO" id="GO:0003676">
    <property type="term" value="F:nucleic acid binding"/>
    <property type="evidence" value="ECO:0007669"/>
    <property type="project" value="InterPro"/>
</dbReference>
<protein>
    <submittedName>
        <fullName evidence="2">Uncharacterized protein LOC106740580</fullName>
    </submittedName>
</protein>
<keyword evidence="1" id="KW-1185">Reference proteome</keyword>
<reference evidence="2" key="1">
    <citation type="submission" date="2025-08" db="UniProtKB">
        <authorList>
            <consortium name="RefSeq"/>
        </authorList>
    </citation>
    <scope>IDENTIFICATION</scope>
</reference>
<dbReference type="KEGG" id="dqu:106740580"/>
<dbReference type="PANTHER" id="PTHR46060">
    <property type="entry name" value="MARINER MOS1 TRANSPOSASE-LIKE PROTEIN"/>
    <property type="match status" value="1"/>
</dbReference>
<dbReference type="AlphaFoldDB" id="A0A6P3WNC0"/>
<sequence>MHPRASKSPVTPEIIIKIYDMVLVHRRVEVRELAEITCISNERVHCILHNELHMEKLSHIPPDLAYSDYYLFPKLKIFLAGQKFRLNEQVIQEINKYFEVLEESYFREGITNLK</sequence>
<dbReference type="RefSeq" id="XP_014467254.1">
    <property type="nucleotide sequence ID" value="XM_014611768.1"/>
</dbReference>
<dbReference type="Proteomes" id="UP000515204">
    <property type="component" value="Unplaced"/>
</dbReference>
<evidence type="ECO:0000313" key="2">
    <source>
        <dbReference type="RefSeq" id="XP_014467254.1"/>
    </source>
</evidence>
<dbReference type="InterPro" id="IPR036397">
    <property type="entry name" value="RNaseH_sf"/>
</dbReference>
<dbReference type="OrthoDB" id="10065579at2759"/>
<dbReference type="InterPro" id="IPR052709">
    <property type="entry name" value="Transposase-MT_Hybrid"/>
</dbReference>
<name>A0A6P3WNC0_DINQU</name>
<accession>A0A6P3WNC0</accession>
<evidence type="ECO:0000313" key="1">
    <source>
        <dbReference type="Proteomes" id="UP000515204"/>
    </source>
</evidence>
<dbReference type="Gene3D" id="3.30.420.10">
    <property type="entry name" value="Ribonuclease H-like superfamily/Ribonuclease H"/>
    <property type="match status" value="1"/>
</dbReference>